<sequence>MAKAISKIKRMELSVAEVRARRVDRLQQQIADSGDSLHKAIELIQALDEAELLDMLTALVKHKDDALANVVREMNKDRYTSVLENAGGFMFLLGELDVHHVRSITTRINQGLDYAHKAVEQEENTSYLDLIRALKDPEINQGVTMMLHFLKGLGANQK</sequence>
<organism evidence="1 2">
    <name type="scientific">Pontibacillus salicampi</name>
    <dbReference type="NCBI Taxonomy" id="1449801"/>
    <lineage>
        <taxon>Bacteria</taxon>
        <taxon>Bacillati</taxon>
        <taxon>Bacillota</taxon>
        <taxon>Bacilli</taxon>
        <taxon>Bacillales</taxon>
        <taxon>Bacillaceae</taxon>
        <taxon>Pontibacillus</taxon>
    </lineage>
</organism>
<keyword evidence="2" id="KW-1185">Reference proteome</keyword>
<gene>
    <name evidence="1" type="ORF">ACFFGV_00805</name>
</gene>
<dbReference type="EMBL" id="JBHLTP010000002">
    <property type="protein sequence ID" value="MFC0522128.1"/>
    <property type="molecule type" value="Genomic_DNA"/>
</dbReference>
<protein>
    <submittedName>
        <fullName evidence="1">DUF1641 domain-containing protein</fullName>
    </submittedName>
</protein>
<comment type="caution">
    <text evidence="1">The sequence shown here is derived from an EMBL/GenBank/DDBJ whole genome shotgun (WGS) entry which is preliminary data.</text>
</comment>
<evidence type="ECO:0000313" key="1">
    <source>
        <dbReference type="EMBL" id="MFC0522128.1"/>
    </source>
</evidence>
<dbReference type="Proteomes" id="UP001589836">
    <property type="component" value="Unassembled WGS sequence"/>
</dbReference>
<dbReference type="PANTHER" id="PTHR38433">
    <property type="match status" value="1"/>
</dbReference>
<name>A0ABV6LIB1_9BACI</name>
<reference evidence="1 2" key="1">
    <citation type="submission" date="2024-09" db="EMBL/GenBank/DDBJ databases">
        <authorList>
            <person name="Sun Q."/>
            <person name="Mori K."/>
        </authorList>
    </citation>
    <scope>NUCLEOTIDE SEQUENCE [LARGE SCALE GENOMIC DNA]</scope>
    <source>
        <strain evidence="1 2">NCAIM B.02529</strain>
    </source>
</reference>
<dbReference type="PANTHER" id="PTHR38433:SF1">
    <property type="entry name" value="DUF1641 DOMAIN-CONTAINING PROTEIN"/>
    <property type="match status" value="1"/>
</dbReference>
<dbReference type="Pfam" id="PF07849">
    <property type="entry name" value="DUF1641"/>
    <property type="match status" value="1"/>
</dbReference>
<dbReference type="InterPro" id="IPR012440">
    <property type="entry name" value="DUF1641"/>
</dbReference>
<proteinExistence type="predicted"/>
<dbReference type="RefSeq" id="WP_377344633.1">
    <property type="nucleotide sequence ID" value="NZ_JBHLTP010000002.1"/>
</dbReference>
<evidence type="ECO:0000313" key="2">
    <source>
        <dbReference type="Proteomes" id="UP001589836"/>
    </source>
</evidence>
<accession>A0ABV6LIB1</accession>